<accession>A0A061DH13</accession>
<evidence type="ECO:0000313" key="2">
    <source>
        <dbReference type="Proteomes" id="UP000026915"/>
    </source>
</evidence>
<dbReference type="Gramene" id="EOX91694">
    <property type="protein sequence ID" value="EOX91694"/>
    <property type="gene ID" value="TCM_000800"/>
</dbReference>
<keyword evidence="2" id="KW-1185">Reference proteome</keyword>
<dbReference type="InParanoid" id="A0A061DH13"/>
<sequence>MLADKQQSEHIFPTFRSRCAPTVVDFVHKGSFGNSIPEKMEKFYFSSSNVPSIQPHCQKQASQLASLGFNYSI</sequence>
<gene>
    <name evidence="1" type="ORF">TCM_000800</name>
</gene>
<reference evidence="1 2" key="1">
    <citation type="journal article" date="2013" name="Genome Biol.">
        <title>The genome sequence of the most widely cultivated cacao type and its use to identify candidate genes regulating pod color.</title>
        <authorList>
            <person name="Motamayor J.C."/>
            <person name="Mockaitis K."/>
            <person name="Schmutz J."/>
            <person name="Haiminen N."/>
            <person name="Iii D.L."/>
            <person name="Cornejo O."/>
            <person name="Findley S.D."/>
            <person name="Zheng P."/>
            <person name="Utro F."/>
            <person name="Royaert S."/>
            <person name="Saski C."/>
            <person name="Jenkins J."/>
            <person name="Podicheti R."/>
            <person name="Zhao M."/>
            <person name="Scheffler B.E."/>
            <person name="Stack J.C."/>
            <person name="Feltus F.A."/>
            <person name="Mustiga G.M."/>
            <person name="Amores F."/>
            <person name="Phillips W."/>
            <person name="Marelli J.P."/>
            <person name="May G.D."/>
            <person name="Shapiro H."/>
            <person name="Ma J."/>
            <person name="Bustamante C.D."/>
            <person name="Schnell R.J."/>
            <person name="Main D."/>
            <person name="Gilbert D."/>
            <person name="Parida L."/>
            <person name="Kuhn D.N."/>
        </authorList>
    </citation>
    <scope>NUCLEOTIDE SEQUENCE [LARGE SCALE GENOMIC DNA]</scope>
    <source>
        <strain evidence="2">cv. Matina 1-6</strain>
    </source>
</reference>
<evidence type="ECO:0000313" key="1">
    <source>
        <dbReference type="EMBL" id="EOX91694.1"/>
    </source>
</evidence>
<dbReference type="EMBL" id="CM001879">
    <property type="protein sequence ID" value="EOX91694.1"/>
    <property type="molecule type" value="Genomic_DNA"/>
</dbReference>
<protein>
    <submittedName>
        <fullName evidence="1">Uncharacterized protein</fullName>
    </submittedName>
</protein>
<organism evidence="1 2">
    <name type="scientific">Theobroma cacao</name>
    <name type="common">Cacao</name>
    <name type="synonym">Cocoa</name>
    <dbReference type="NCBI Taxonomy" id="3641"/>
    <lineage>
        <taxon>Eukaryota</taxon>
        <taxon>Viridiplantae</taxon>
        <taxon>Streptophyta</taxon>
        <taxon>Embryophyta</taxon>
        <taxon>Tracheophyta</taxon>
        <taxon>Spermatophyta</taxon>
        <taxon>Magnoliopsida</taxon>
        <taxon>eudicotyledons</taxon>
        <taxon>Gunneridae</taxon>
        <taxon>Pentapetalae</taxon>
        <taxon>rosids</taxon>
        <taxon>malvids</taxon>
        <taxon>Malvales</taxon>
        <taxon>Malvaceae</taxon>
        <taxon>Byttnerioideae</taxon>
        <taxon>Theobroma</taxon>
    </lineage>
</organism>
<proteinExistence type="predicted"/>
<dbReference type="Proteomes" id="UP000026915">
    <property type="component" value="Chromosome 1"/>
</dbReference>
<dbReference type="HOGENOM" id="CLU_2709791_0_0_1"/>
<dbReference type="AlphaFoldDB" id="A0A061DH13"/>
<name>A0A061DH13_THECC</name>